<accession>A0A9D3NQK7</accession>
<comment type="caution">
    <text evidence="1">The sequence shown here is derived from an EMBL/GenBank/DDBJ whole genome shotgun (WGS) entry which is preliminary data.</text>
</comment>
<gene>
    <name evidence="1" type="ORF">KOW79_008839</name>
</gene>
<keyword evidence="2" id="KW-1185">Reference proteome</keyword>
<reference evidence="1 2" key="1">
    <citation type="submission" date="2021-06" db="EMBL/GenBank/DDBJ databases">
        <title>Chromosome-level genome assembly of the red-tail catfish (Hemibagrus wyckioides).</title>
        <authorList>
            <person name="Shao F."/>
        </authorList>
    </citation>
    <scope>NUCLEOTIDE SEQUENCE [LARGE SCALE GENOMIC DNA]</scope>
    <source>
        <strain evidence="1">EC202008001</strain>
        <tissue evidence="1">Blood</tissue>
    </source>
</reference>
<protein>
    <submittedName>
        <fullName evidence="1">Uncharacterized protein</fullName>
    </submittedName>
</protein>
<dbReference type="EMBL" id="JAHKSW010000010">
    <property type="protein sequence ID" value="KAG7327233.1"/>
    <property type="molecule type" value="Genomic_DNA"/>
</dbReference>
<evidence type="ECO:0000313" key="2">
    <source>
        <dbReference type="Proteomes" id="UP000824219"/>
    </source>
</evidence>
<name>A0A9D3NQK7_9TELE</name>
<proteinExistence type="predicted"/>
<organism evidence="1 2">
    <name type="scientific">Hemibagrus wyckioides</name>
    <dbReference type="NCBI Taxonomy" id="337641"/>
    <lineage>
        <taxon>Eukaryota</taxon>
        <taxon>Metazoa</taxon>
        <taxon>Chordata</taxon>
        <taxon>Craniata</taxon>
        <taxon>Vertebrata</taxon>
        <taxon>Euteleostomi</taxon>
        <taxon>Actinopterygii</taxon>
        <taxon>Neopterygii</taxon>
        <taxon>Teleostei</taxon>
        <taxon>Ostariophysi</taxon>
        <taxon>Siluriformes</taxon>
        <taxon>Bagridae</taxon>
        <taxon>Hemibagrus</taxon>
    </lineage>
</organism>
<dbReference type="AlphaFoldDB" id="A0A9D3NQK7"/>
<evidence type="ECO:0000313" key="1">
    <source>
        <dbReference type="EMBL" id="KAG7327233.1"/>
    </source>
</evidence>
<sequence length="76" mass="8639">MRKMKSMCEILYYLAKKLHIISNIGIEYTSLLSFDTKSKKAVCPSCSVVDSKERDCESISDSSSTALNCLRRRKLN</sequence>
<dbReference type="Proteomes" id="UP000824219">
    <property type="component" value="Linkage Group LG10"/>
</dbReference>